<dbReference type="EMBL" id="AP022314">
    <property type="protein sequence ID" value="BBU22538.1"/>
    <property type="molecule type" value="Genomic_DNA"/>
</dbReference>
<evidence type="ECO:0000259" key="3">
    <source>
        <dbReference type="Pfam" id="PF08719"/>
    </source>
</evidence>
<evidence type="ECO:0000313" key="5">
    <source>
        <dbReference type="Proteomes" id="UP000464624"/>
    </source>
</evidence>
<dbReference type="Pfam" id="PF08719">
    <property type="entry name" value="NADAR"/>
    <property type="match status" value="1"/>
</dbReference>
<dbReference type="InterPro" id="IPR012816">
    <property type="entry name" value="NADAR"/>
</dbReference>
<dbReference type="Gene3D" id="1.10.357.40">
    <property type="entry name" value="YbiA-like"/>
    <property type="match status" value="1"/>
</dbReference>
<protein>
    <recommendedName>
        <fullName evidence="3">NADAR domain-containing protein</fullName>
    </recommendedName>
</protein>
<dbReference type="RefSeq" id="WP_039889457.1">
    <property type="nucleotide sequence ID" value="NZ_AP022314.1"/>
</dbReference>
<name>A0AAD1M0Z5_MYCXE</name>
<organism evidence="4 5">
    <name type="scientific">Mycobacterium xenopi</name>
    <dbReference type="NCBI Taxonomy" id="1789"/>
    <lineage>
        <taxon>Bacteria</taxon>
        <taxon>Bacillati</taxon>
        <taxon>Actinomycetota</taxon>
        <taxon>Actinomycetes</taxon>
        <taxon>Mycobacteriales</taxon>
        <taxon>Mycobacteriaceae</taxon>
        <taxon>Mycobacterium</taxon>
    </lineage>
</organism>
<evidence type="ECO:0000313" key="4">
    <source>
        <dbReference type="EMBL" id="BBU22538.1"/>
    </source>
</evidence>
<dbReference type="AlphaFoldDB" id="A0AAD1M0Z5"/>
<proteinExistence type="predicted"/>
<feature type="domain" description="NADAR" evidence="3">
    <location>
        <begin position="15"/>
        <end position="151"/>
    </location>
</feature>
<dbReference type="SUPFAM" id="SSF143990">
    <property type="entry name" value="YbiA-like"/>
    <property type="match status" value="1"/>
</dbReference>
<sequence length="158" mass="17268">MSELHIPVIDTFAGEYLFLSNFAPAPTPHRGWLYPTSEHAFAAAKTRDPAAVAAIRNTDDPARAKQIGRAAPLVEGWEAGGKFAAMEEVVTAKFDNNPDLARRLLETHGVLLVEGNTWHDQVWGSCRCEEHCNIPGGNALGVILMAVRLRLAAQRTRV</sequence>
<dbReference type="KEGG" id="mxe:MYXE_23280"/>
<dbReference type="CDD" id="cd15457">
    <property type="entry name" value="NADAR"/>
    <property type="match status" value="1"/>
</dbReference>
<evidence type="ECO:0000256" key="2">
    <source>
        <dbReference type="ARBA" id="ARBA00000751"/>
    </source>
</evidence>
<gene>
    <name evidence="4" type="ORF">MYXE_23280</name>
</gene>
<dbReference type="Proteomes" id="UP000464624">
    <property type="component" value="Chromosome"/>
</dbReference>
<comment type="catalytic activity">
    <reaction evidence="1">
        <text>5-amino-6-(5-phospho-D-ribosylamino)uracil + H2O = 5,6-diaminouracil + D-ribose 5-phosphate</text>
        <dbReference type="Rhea" id="RHEA:55020"/>
        <dbReference type="ChEBI" id="CHEBI:15377"/>
        <dbReference type="ChEBI" id="CHEBI:46252"/>
        <dbReference type="ChEBI" id="CHEBI:58453"/>
        <dbReference type="ChEBI" id="CHEBI:78346"/>
    </reaction>
</comment>
<reference evidence="4 5" key="1">
    <citation type="submission" date="2019-12" db="EMBL/GenBank/DDBJ databases">
        <title>Complete genome sequence of Mycolicibacterium xenopi str. JCM15661T.</title>
        <authorList>
            <person name="Yoshida M."/>
            <person name="Fukano H."/>
            <person name="Asakura T."/>
            <person name="Hoshino Y."/>
        </authorList>
    </citation>
    <scope>NUCLEOTIDE SEQUENCE [LARGE SCALE GENOMIC DNA]</scope>
    <source>
        <strain evidence="4 5">JCM 15661T</strain>
    </source>
</reference>
<accession>A0AAD1M0Z5</accession>
<dbReference type="InterPro" id="IPR037238">
    <property type="entry name" value="YbiA-like_sf"/>
</dbReference>
<evidence type="ECO:0000256" key="1">
    <source>
        <dbReference type="ARBA" id="ARBA00000022"/>
    </source>
</evidence>
<comment type="catalytic activity">
    <reaction evidence="2">
        <text>2,5-diamino-6-hydroxy-4-(5-phosphoribosylamino)-pyrimidine + H2O = 2,5,6-triamino-4-hydroxypyrimidine + D-ribose 5-phosphate</text>
        <dbReference type="Rhea" id="RHEA:23436"/>
        <dbReference type="ChEBI" id="CHEBI:15377"/>
        <dbReference type="ChEBI" id="CHEBI:58614"/>
        <dbReference type="ChEBI" id="CHEBI:78346"/>
        <dbReference type="ChEBI" id="CHEBI:137796"/>
    </reaction>
</comment>